<evidence type="ECO:0000259" key="3">
    <source>
        <dbReference type="Pfam" id="PF00778"/>
    </source>
</evidence>
<comment type="caution">
    <text evidence="4">The sequence shown here is derived from an EMBL/GenBank/DDBJ whole genome shotgun (WGS) entry which is preliminary data.</text>
</comment>
<dbReference type="GO" id="GO:0005737">
    <property type="term" value="C:cytoplasm"/>
    <property type="evidence" value="ECO:0007669"/>
    <property type="project" value="TreeGrafter"/>
</dbReference>
<evidence type="ECO:0000256" key="1">
    <source>
        <dbReference type="SAM" id="Coils"/>
    </source>
</evidence>
<feature type="compositionally biased region" description="Basic and acidic residues" evidence="2">
    <location>
        <begin position="344"/>
        <end position="357"/>
    </location>
</feature>
<evidence type="ECO:0000313" key="4">
    <source>
        <dbReference type="EMBL" id="PHJ20945.1"/>
    </source>
</evidence>
<feature type="compositionally biased region" description="Acidic residues" evidence="2">
    <location>
        <begin position="253"/>
        <end position="265"/>
    </location>
</feature>
<keyword evidence="1" id="KW-0175">Coiled coil</keyword>
<dbReference type="GO" id="GO:0030276">
    <property type="term" value="F:clathrin binding"/>
    <property type="evidence" value="ECO:0007669"/>
    <property type="project" value="TreeGrafter"/>
</dbReference>
<name>A0A2C6KYA5_9APIC</name>
<protein>
    <submittedName>
        <fullName evidence="4">Protein-tyrosine-phosphatase</fullName>
    </submittedName>
</protein>
<dbReference type="InterPro" id="IPR001158">
    <property type="entry name" value="DIX"/>
</dbReference>
<dbReference type="SUPFAM" id="SSF54236">
    <property type="entry name" value="Ubiquitin-like"/>
    <property type="match status" value="1"/>
</dbReference>
<dbReference type="AlphaFoldDB" id="A0A2C6KYA5"/>
<reference evidence="4 5" key="1">
    <citation type="journal article" date="2017" name="Int. J. Parasitol.">
        <title>The genome of the protozoan parasite Cystoisospora suis and a reverse vaccinology approach to identify vaccine candidates.</title>
        <authorList>
            <person name="Palmieri N."/>
            <person name="Shrestha A."/>
            <person name="Ruttkowski B."/>
            <person name="Beck T."/>
            <person name="Vogl C."/>
            <person name="Tomley F."/>
            <person name="Blake D.P."/>
            <person name="Joachim A."/>
        </authorList>
    </citation>
    <scope>NUCLEOTIDE SEQUENCE [LARGE SCALE GENOMIC DNA]</scope>
    <source>
        <strain evidence="4 5">Wien I</strain>
    </source>
</reference>
<dbReference type="RefSeq" id="XP_067922630.1">
    <property type="nucleotide sequence ID" value="XM_068065393.1"/>
</dbReference>
<dbReference type="GO" id="GO:0072318">
    <property type="term" value="P:clathrin coat disassembly"/>
    <property type="evidence" value="ECO:0007669"/>
    <property type="project" value="TreeGrafter"/>
</dbReference>
<feature type="region of interest" description="Disordered" evidence="2">
    <location>
        <begin position="96"/>
        <end position="119"/>
    </location>
</feature>
<dbReference type="GO" id="GO:0072583">
    <property type="term" value="P:clathrin-dependent endocytosis"/>
    <property type="evidence" value="ECO:0007669"/>
    <property type="project" value="TreeGrafter"/>
</dbReference>
<dbReference type="OrthoDB" id="1717591at2759"/>
<dbReference type="GeneID" id="94428604"/>
<gene>
    <name evidence="4" type="ORF">CSUI_005215</name>
</gene>
<dbReference type="VEuPathDB" id="ToxoDB:CSUI_005215"/>
<dbReference type="InterPro" id="IPR029071">
    <property type="entry name" value="Ubiquitin-like_domsf"/>
</dbReference>
<feature type="compositionally biased region" description="Basic and acidic residues" evidence="2">
    <location>
        <begin position="306"/>
        <end position="336"/>
    </location>
</feature>
<evidence type="ECO:0000313" key="5">
    <source>
        <dbReference type="Proteomes" id="UP000221165"/>
    </source>
</evidence>
<feature type="compositionally biased region" description="Low complexity" evidence="2">
    <location>
        <begin position="108"/>
        <end position="119"/>
    </location>
</feature>
<organism evidence="4 5">
    <name type="scientific">Cystoisospora suis</name>
    <dbReference type="NCBI Taxonomy" id="483139"/>
    <lineage>
        <taxon>Eukaryota</taxon>
        <taxon>Sar</taxon>
        <taxon>Alveolata</taxon>
        <taxon>Apicomplexa</taxon>
        <taxon>Conoidasida</taxon>
        <taxon>Coccidia</taxon>
        <taxon>Eucoccidiorida</taxon>
        <taxon>Eimeriorina</taxon>
        <taxon>Sarcocystidae</taxon>
        <taxon>Cystoisospora</taxon>
    </lineage>
</organism>
<feature type="coiled-coil region" evidence="1">
    <location>
        <begin position="484"/>
        <end position="511"/>
    </location>
</feature>
<dbReference type="Proteomes" id="UP000221165">
    <property type="component" value="Unassembled WGS sequence"/>
</dbReference>
<evidence type="ECO:0000256" key="2">
    <source>
        <dbReference type="SAM" id="MobiDB-lite"/>
    </source>
</evidence>
<dbReference type="InterPro" id="IPR001623">
    <property type="entry name" value="DnaJ_domain"/>
</dbReference>
<accession>A0A2C6KYA5</accession>
<dbReference type="GO" id="GO:0031982">
    <property type="term" value="C:vesicle"/>
    <property type="evidence" value="ECO:0007669"/>
    <property type="project" value="TreeGrafter"/>
</dbReference>
<feature type="compositionally biased region" description="Acidic residues" evidence="2">
    <location>
        <begin position="287"/>
        <end position="296"/>
    </location>
</feature>
<dbReference type="PANTHER" id="PTHR23172">
    <property type="entry name" value="AUXILIN/CYCLIN G-ASSOCIATED KINASE-RELATED"/>
    <property type="match status" value="1"/>
</dbReference>
<dbReference type="InterPro" id="IPR036869">
    <property type="entry name" value="J_dom_sf"/>
</dbReference>
<feature type="region of interest" description="Disordered" evidence="2">
    <location>
        <begin position="245"/>
        <end position="477"/>
    </location>
</feature>
<sequence>MDLKTWASSIASRGQKLARDGMTYVNTKIEKQQSQVFSHFPSSVSSFFQAQSSSSQKCEGSSGEVSSFFPFSSLSRSLPSSLVFYSIQNELSPPPFSPPSSSNLMHASDPSSSSLSPGEISSSSSSSFSSSSSSSLNAFLLPEGLPSDCISPSLFRELFPVKGNFVFRFKTPSNLSDSGFIWRHLHEDVDEYIPCFNGYIICRALQLPTGIAPPVLPSISPLSCPSFGGCEKEFLYSKKKSKEKKDLSFDRPGEDEEEEEQDEREEDSRRRGGGRRGMRAKERREEDEGEEREEDILSSSSLQGGRDSRRGHMDQRRDNSQEILTERYEGEKESKARGRNAFQDNEREKRPPRRGEEDERGEGGQANAGHTNDLFSENFFHSRACSSSPLYGDQMEESTKSHAFLSSQNTWAGQGAAAAAGGAGGTPLHHRHPNSDSFSSFSSSSPLHSSSSSAASGSGVYTPQTAVGPSHPPSLLRSREDLVADRLARTESRIQKKFQEAQERRQQELNRQQERLAVPEAVQQQLERWAKTGIDGKYKDIRTLLSTVHEVLWPEADWEPVPISVLMISSQVKKHYRKALLLTHPDKHQSSSAEQLFRAEKIFQAFNEAFKAHPL</sequence>
<feature type="domain" description="DIX" evidence="3">
    <location>
        <begin position="146"/>
        <end position="202"/>
    </location>
</feature>
<dbReference type="EMBL" id="MIGC01002523">
    <property type="protein sequence ID" value="PHJ20945.1"/>
    <property type="molecule type" value="Genomic_DNA"/>
</dbReference>
<dbReference type="Gene3D" id="1.10.287.110">
    <property type="entry name" value="DnaJ domain"/>
    <property type="match status" value="1"/>
</dbReference>
<dbReference type="CDD" id="cd06257">
    <property type="entry name" value="DnaJ"/>
    <property type="match status" value="1"/>
</dbReference>
<dbReference type="Pfam" id="PF00778">
    <property type="entry name" value="DIX"/>
    <property type="match status" value="1"/>
</dbReference>
<feature type="compositionally biased region" description="Low complexity" evidence="2">
    <location>
        <begin position="435"/>
        <end position="458"/>
    </location>
</feature>
<keyword evidence="5" id="KW-1185">Reference proteome</keyword>
<dbReference type="SUPFAM" id="SSF46565">
    <property type="entry name" value="Chaperone J-domain"/>
    <property type="match status" value="1"/>
</dbReference>
<proteinExistence type="predicted"/>
<dbReference type="PANTHER" id="PTHR23172:SF19">
    <property type="entry name" value="J DOMAIN-CONTAINING PROTEIN"/>
    <property type="match status" value="1"/>
</dbReference>